<dbReference type="Gene3D" id="3.40.190.290">
    <property type="match status" value="1"/>
</dbReference>
<evidence type="ECO:0000313" key="2">
    <source>
        <dbReference type="EMBL" id="MTD12309.1"/>
    </source>
</evidence>
<comment type="caution">
    <text evidence="2">The sequence shown here is derived from an EMBL/GenBank/DDBJ whole genome shotgun (WGS) entry which is preliminary data.</text>
</comment>
<sequence>MDILLDPRVKSNDLSGAYFSALDGLGIADLPFLTVEKDIQEGRLIHILPEWCSNIGTVQIVYSSRKGQRLVMEKLIDHLIEGIRSYAESSKGYLI</sequence>
<dbReference type="AlphaFoldDB" id="A0A6L6GIQ2"/>
<dbReference type="Pfam" id="PF03466">
    <property type="entry name" value="LysR_substrate"/>
    <property type="match status" value="1"/>
</dbReference>
<dbReference type="Proteomes" id="UP000473854">
    <property type="component" value="Unassembled WGS sequence"/>
</dbReference>
<evidence type="ECO:0000313" key="3">
    <source>
        <dbReference type="Proteomes" id="UP000473854"/>
    </source>
</evidence>
<dbReference type="SUPFAM" id="SSF53850">
    <property type="entry name" value="Periplasmic binding protein-like II"/>
    <property type="match status" value="1"/>
</dbReference>
<accession>A0A6L6GIQ2</accession>
<feature type="domain" description="LysR substrate-binding" evidence="1">
    <location>
        <begin position="5"/>
        <end position="81"/>
    </location>
</feature>
<proteinExistence type="predicted"/>
<evidence type="ECO:0000259" key="1">
    <source>
        <dbReference type="Pfam" id="PF03466"/>
    </source>
</evidence>
<gene>
    <name evidence="2" type="ORF">GIX10_13080</name>
</gene>
<organism evidence="2 3">
    <name type="scientific">Acinetobacter faecalis</name>
    <dbReference type="NCBI Taxonomy" id="2665161"/>
    <lineage>
        <taxon>Bacteria</taxon>
        <taxon>Pseudomonadati</taxon>
        <taxon>Pseudomonadota</taxon>
        <taxon>Gammaproteobacteria</taxon>
        <taxon>Moraxellales</taxon>
        <taxon>Moraxellaceae</taxon>
        <taxon>Acinetobacter</taxon>
    </lineage>
</organism>
<protein>
    <recommendedName>
        <fullName evidence="1">LysR substrate-binding domain-containing protein</fullName>
    </recommendedName>
</protein>
<dbReference type="EMBL" id="WLYL01000081">
    <property type="protein sequence ID" value="MTD12309.1"/>
    <property type="molecule type" value="Genomic_DNA"/>
</dbReference>
<reference evidence="2 3" key="1">
    <citation type="submission" date="2019-11" db="EMBL/GenBank/DDBJ databases">
        <authorList>
            <person name="An D."/>
        </authorList>
    </citation>
    <scope>NUCLEOTIDE SEQUENCE [LARGE SCALE GENOMIC DNA]</scope>
    <source>
        <strain evidence="2 3">YIM 103518</strain>
    </source>
</reference>
<dbReference type="InterPro" id="IPR005119">
    <property type="entry name" value="LysR_subst-bd"/>
</dbReference>
<name>A0A6L6GIQ2_9GAMM</name>